<dbReference type="RefSeq" id="WP_074760284.1">
    <property type="nucleotide sequence ID" value="NZ_FNRF01000001.1"/>
</dbReference>
<dbReference type="PANTHER" id="PTHR34301">
    <property type="entry name" value="DNA-BINDING PROTEIN-RELATED"/>
    <property type="match status" value="1"/>
</dbReference>
<protein>
    <submittedName>
        <fullName evidence="2">ATPase</fullName>
    </submittedName>
</protein>
<dbReference type="EMBL" id="FNRF01000001">
    <property type="protein sequence ID" value="SEA13629.1"/>
    <property type="molecule type" value="Genomic_DNA"/>
</dbReference>
<reference evidence="2 3" key="1">
    <citation type="submission" date="2016-10" db="EMBL/GenBank/DDBJ databases">
        <authorList>
            <person name="de Groot N.N."/>
        </authorList>
    </citation>
    <scope>NUCLEOTIDE SEQUENCE [LARGE SCALE GENOMIC DNA]</scope>
    <source>
        <strain evidence="2 3">D31d</strain>
    </source>
</reference>
<dbReference type="InterPro" id="IPR011579">
    <property type="entry name" value="ATPase_dom"/>
</dbReference>
<dbReference type="Gene3D" id="3.40.50.300">
    <property type="entry name" value="P-loop containing nucleotide triphosphate hydrolases"/>
    <property type="match status" value="1"/>
</dbReference>
<dbReference type="GO" id="GO:0005524">
    <property type="term" value="F:ATP binding"/>
    <property type="evidence" value="ECO:0007669"/>
    <property type="project" value="InterPro"/>
</dbReference>
<organism evidence="2 3">
    <name type="scientific">Xylanibacter ruminicola</name>
    <name type="common">Prevotella ruminicola</name>
    <dbReference type="NCBI Taxonomy" id="839"/>
    <lineage>
        <taxon>Bacteria</taxon>
        <taxon>Pseudomonadati</taxon>
        <taxon>Bacteroidota</taxon>
        <taxon>Bacteroidia</taxon>
        <taxon>Bacteroidales</taxon>
        <taxon>Prevotellaceae</taxon>
        <taxon>Xylanibacter</taxon>
    </lineage>
</organism>
<evidence type="ECO:0000313" key="2">
    <source>
        <dbReference type="EMBL" id="SEA13629.1"/>
    </source>
</evidence>
<proteinExistence type="predicted"/>
<dbReference type="AlphaFoldDB" id="A0A1H3YPX7"/>
<dbReference type="InterPro" id="IPR027417">
    <property type="entry name" value="P-loop_NTPase"/>
</dbReference>
<sequence length="375" mass="42695">MSIVTNPFIASGKIPAKLFCDRKDESKRLIQSLTNGANVVLMSPRRVGKTQLIYHCFDKPEIKDHYITIFVDILRTSSFQEFTYEFGKAVFNTLATKGQKMQKLAIATMKSLMGNITIDPATMLPTFGLAIGNIQNPAYSLEEIFRTLELAGKKCIVAIDEFQQITNYPEKNIEAILRTHIQELSNSLFIFAGSERQLLEEMFLESSRPFYNSADIQSIDIIAEEKYCEFVQYHFNKNDKKIANDTISHVYHLFEGNTYYNQKTFREAFAQTAQGETCSLETVDNSINLMIKEADHLYSEKLSRLSLPQKELLYAIANEGRAQKITSGAFIRKHQLSSTSSVQQAIKKLLALGLVSTSSSEYFIADQLMYLWLRK</sequence>
<dbReference type="SUPFAM" id="SSF52540">
    <property type="entry name" value="P-loop containing nucleoside triphosphate hydrolases"/>
    <property type="match status" value="1"/>
</dbReference>
<evidence type="ECO:0000313" key="3">
    <source>
        <dbReference type="Proteomes" id="UP000182257"/>
    </source>
</evidence>
<evidence type="ECO:0000259" key="1">
    <source>
        <dbReference type="Pfam" id="PF01637"/>
    </source>
</evidence>
<dbReference type="OrthoDB" id="9805535at2"/>
<feature type="domain" description="ATPase" evidence="1">
    <location>
        <begin position="19"/>
        <end position="260"/>
    </location>
</feature>
<accession>A0A1H3YPX7</accession>
<gene>
    <name evidence="2" type="ORF">SAMN05216462_0755</name>
</gene>
<dbReference type="Proteomes" id="UP000182257">
    <property type="component" value="Unassembled WGS sequence"/>
</dbReference>
<dbReference type="PANTHER" id="PTHR34301:SF8">
    <property type="entry name" value="ATPASE DOMAIN-CONTAINING PROTEIN"/>
    <property type="match status" value="1"/>
</dbReference>
<name>A0A1H3YPX7_XYLRU</name>
<dbReference type="Pfam" id="PF01637">
    <property type="entry name" value="ATPase_2"/>
    <property type="match status" value="1"/>
</dbReference>